<dbReference type="InterPro" id="IPR026082">
    <property type="entry name" value="ABCA"/>
</dbReference>
<feature type="transmembrane region" description="Helical" evidence="10">
    <location>
        <begin position="1264"/>
        <end position="1288"/>
    </location>
</feature>
<dbReference type="CDD" id="cd03263">
    <property type="entry name" value="ABC_subfamily_A"/>
    <property type="match status" value="2"/>
</dbReference>
<reference evidence="12" key="1">
    <citation type="submission" date="2023-11" db="EMBL/GenBank/DDBJ databases">
        <title>Genome assemblies of two species of porcelain crab, Petrolisthes cinctipes and Petrolisthes manimaculis (Anomura: Porcellanidae).</title>
        <authorList>
            <person name="Angst P."/>
        </authorList>
    </citation>
    <scope>NUCLEOTIDE SEQUENCE</scope>
    <source>
        <strain evidence="12">PB745_02</strain>
        <tissue evidence="12">Gill</tissue>
    </source>
</reference>
<evidence type="ECO:0000256" key="6">
    <source>
        <dbReference type="ARBA" id="ARBA00022840"/>
    </source>
</evidence>
<dbReference type="GO" id="GO:0005319">
    <property type="term" value="F:lipid transporter activity"/>
    <property type="evidence" value="ECO:0007669"/>
    <property type="project" value="TreeGrafter"/>
</dbReference>
<evidence type="ECO:0000256" key="5">
    <source>
        <dbReference type="ARBA" id="ARBA00022741"/>
    </source>
</evidence>
<feature type="region of interest" description="Disordered" evidence="9">
    <location>
        <begin position="1817"/>
        <end position="1848"/>
    </location>
</feature>
<feature type="transmembrane region" description="Helical" evidence="10">
    <location>
        <begin position="1336"/>
        <end position="1355"/>
    </location>
</feature>
<feature type="transmembrane region" description="Helical" evidence="10">
    <location>
        <begin position="567"/>
        <end position="590"/>
    </location>
</feature>
<feature type="compositionally biased region" description="Acidic residues" evidence="9">
    <location>
        <begin position="1821"/>
        <end position="1830"/>
    </location>
</feature>
<evidence type="ECO:0000256" key="1">
    <source>
        <dbReference type="ARBA" id="ARBA00004141"/>
    </source>
</evidence>
<comment type="subcellular location">
    <subcellularLocation>
        <location evidence="1">Membrane</location>
        <topology evidence="1">Multi-pass membrane protein</topology>
    </subcellularLocation>
</comment>
<dbReference type="Pfam" id="PF12698">
    <property type="entry name" value="ABC2_membrane_3"/>
    <property type="match status" value="1"/>
</dbReference>
<keyword evidence="6" id="KW-0067">ATP-binding</keyword>
<feature type="region of interest" description="Disordered" evidence="9">
    <location>
        <begin position="129"/>
        <end position="155"/>
    </location>
</feature>
<feature type="transmembrane region" description="Helical" evidence="10">
    <location>
        <begin position="1300"/>
        <end position="1324"/>
    </location>
</feature>
<dbReference type="InterPro" id="IPR003593">
    <property type="entry name" value="AAA+_ATPase"/>
</dbReference>
<evidence type="ECO:0000256" key="7">
    <source>
        <dbReference type="ARBA" id="ARBA00022989"/>
    </source>
</evidence>
<feature type="transmembrane region" description="Helical" evidence="10">
    <location>
        <begin position="526"/>
        <end position="547"/>
    </location>
</feature>
<dbReference type="InterPro" id="IPR017871">
    <property type="entry name" value="ABC_transporter-like_CS"/>
</dbReference>
<feature type="region of interest" description="Disordered" evidence="9">
    <location>
        <begin position="1459"/>
        <end position="1489"/>
    </location>
</feature>
<evidence type="ECO:0000256" key="3">
    <source>
        <dbReference type="ARBA" id="ARBA00022448"/>
    </source>
</evidence>
<feature type="transmembrane region" description="Helical" evidence="10">
    <location>
        <begin position="1367"/>
        <end position="1388"/>
    </location>
</feature>
<feature type="transmembrane region" description="Helical" evidence="10">
    <location>
        <begin position="432"/>
        <end position="456"/>
    </location>
</feature>
<dbReference type="Pfam" id="PF23321">
    <property type="entry name" value="R1_ABCA1"/>
    <property type="match status" value="1"/>
</dbReference>
<evidence type="ECO:0000313" key="13">
    <source>
        <dbReference type="Proteomes" id="UP001292094"/>
    </source>
</evidence>
<dbReference type="Proteomes" id="UP001292094">
    <property type="component" value="Unassembled WGS sequence"/>
</dbReference>
<keyword evidence="4 10" id="KW-0812">Transmembrane</keyword>
<evidence type="ECO:0000256" key="9">
    <source>
        <dbReference type="SAM" id="MobiDB-lite"/>
    </source>
</evidence>
<protein>
    <recommendedName>
        <fullName evidence="11">ABC transporter domain-containing protein</fullName>
    </recommendedName>
</protein>
<dbReference type="InterPro" id="IPR027417">
    <property type="entry name" value="P-loop_NTPase"/>
</dbReference>
<accession>A0AAE1QMF9</accession>
<feature type="transmembrane region" description="Helical" evidence="10">
    <location>
        <begin position="1222"/>
        <end position="1244"/>
    </location>
</feature>
<feature type="transmembrane region" description="Helical" evidence="10">
    <location>
        <begin position="1182"/>
        <end position="1202"/>
    </location>
</feature>
<keyword evidence="7 10" id="KW-1133">Transmembrane helix</keyword>
<feature type="domain" description="ABC transporter" evidence="11">
    <location>
        <begin position="653"/>
        <end position="889"/>
    </location>
</feature>
<dbReference type="EMBL" id="JAWZYT010000032">
    <property type="protein sequence ID" value="KAK4329126.1"/>
    <property type="molecule type" value="Genomic_DNA"/>
</dbReference>
<dbReference type="PANTHER" id="PTHR19229">
    <property type="entry name" value="ATP-BINDING CASSETTE TRANSPORTER SUBFAMILY A ABCA"/>
    <property type="match status" value="1"/>
</dbReference>
<feature type="domain" description="ABC transporter" evidence="11">
    <location>
        <begin position="1494"/>
        <end position="1739"/>
    </location>
</feature>
<feature type="compositionally biased region" description="Basic and acidic residues" evidence="9">
    <location>
        <begin position="35"/>
        <end position="50"/>
    </location>
</feature>
<feature type="transmembrane region" description="Helical" evidence="10">
    <location>
        <begin position="468"/>
        <end position="488"/>
    </location>
</feature>
<dbReference type="GO" id="GO:0140359">
    <property type="term" value="F:ABC-type transporter activity"/>
    <property type="evidence" value="ECO:0007669"/>
    <property type="project" value="InterPro"/>
</dbReference>
<name>A0AAE1QMF9_9EUCA</name>
<dbReference type="SMART" id="SM00382">
    <property type="entry name" value="AAA"/>
    <property type="match status" value="2"/>
</dbReference>
<dbReference type="InterPro" id="IPR003439">
    <property type="entry name" value="ABC_transporter-like_ATP-bd"/>
</dbReference>
<feature type="compositionally biased region" description="Polar residues" evidence="9">
    <location>
        <begin position="129"/>
        <end position="146"/>
    </location>
</feature>
<dbReference type="Gene3D" id="3.40.50.300">
    <property type="entry name" value="P-loop containing nucleotide triphosphate hydrolases"/>
    <property type="match status" value="2"/>
</dbReference>
<evidence type="ECO:0000256" key="10">
    <source>
        <dbReference type="SAM" id="Phobius"/>
    </source>
</evidence>
<feature type="region of interest" description="Disordered" evidence="9">
    <location>
        <begin position="989"/>
        <end position="1020"/>
    </location>
</feature>
<evidence type="ECO:0000256" key="8">
    <source>
        <dbReference type="ARBA" id="ARBA00023136"/>
    </source>
</evidence>
<dbReference type="FunFam" id="3.40.50.300:FF:000933">
    <property type="entry name" value="ABC transporter A family member 7"/>
    <property type="match status" value="1"/>
</dbReference>
<organism evidence="12 13">
    <name type="scientific">Petrolisthes manimaculis</name>
    <dbReference type="NCBI Taxonomy" id="1843537"/>
    <lineage>
        <taxon>Eukaryota</taxon>
        <taxon>Metazoa</taxon>
        <taxon>Ecdysozoa</taxon>
        <taxon>Arthropoda</taxon>
        <taxon>Crustacea</taxon>
        <taxon>Multicrustacea</taxon>
        <taxon>Malacostraca</taxon>
        <taxon>Eumalacostraca</taxon>
        <taxon>Eucarida</taxon>
        <taxon>Decapoda</taxon>
        <taxon>Pleocyemata</taxon>
        <taxon>Anomura</taxon>
        <taxon>Galatheoidea</taxon>
        <taxon>Porcellanidae</taxon>
        <taxon>Petrolisthes</taxon>
    </lineage>
</organism>
<dbReference type="PROSITE" id="PS50893">
    <property type="entry name" value="ABC_TRANSPORTER_2"/>
    <property type="match status" value="2"/>
</dbReference>
<dbReference type="PANTHER" id="PTHR19229:SF209">
    <property type="entry name" value="ATP-BINDING CASSETTE SUB-FAMILY A MEMBER 5 ISOFORM X1"/>
    <property type="match status" value="1"/>
</dbReference>
<keyword evidence="13" id="KW-1185">Reference proteome</keyword>
<feature type="transmembrane region" description="Helical" evidence="10">
    <location>
        <begin position="1062"/>
        <end position="1082"/>
    </location>
</feature>
<feature type="transmembrane region" description="Helical" evidence="10">
    <location>
        <begin position="392"/>
        <end position="412"/>
    </location>
</feature>
<feature type="transmembrane region" description="Helical" evidence="10">
    <location>
        <begin position="1409"/>
        <end position="1430"/>
    </location>
</feature>
<dbReference type="InterPro" id="IPR013525">
    <property type="entry name" value="ABC2_TM"/>
</dbReference>
<dbReference type="PROSITE" id="PS00211">
    <property type="entry name" value="ABC_TRANSPORTER_1"/>
    <property type="match status" value="1"/>
</dbReference>
<dbReference type="GO" id="GO:0016020">
    <property type="term" value="C:membrane"/>
    <property type="evidence" value="ECO:0007669"/>
    <property type="project" value="UniProtKB-SubCell"/>
</dbReference>
<gene>
    <name evidence="12" type="ORF">Pmani_000505</name>
</gene>
<dbReference type="FunFam" id="3.40.50.300:FF:000335">
    <property type="entry name" value="ATP binding cassette subfamily A member 5"/>
    <property type="match status" value="1"/>
</dbReference>
<evidence type="ECO:0000259" key="11">
    <source>
        <dbReference type="PROSITE" id="PS50893"/>
    </source>
</evidence>
<keyword evidence="8 10" id="KW-0472">Membrane</keyword>
<comment type="similarity">
    <text evidence="2">Belongs to the ABC transporter superfamily. ABCA family.</text>
</comment>
<keyword evidence="3" id="KW-0813">Transport</keyword>
<dbReference type="SUPFAM" id="SSF52540">
    <property type="entry name" value="P-loop containing nucleoside triphosphate hydrolases"/>
    <property type="match status" value="2"/>
</dbReference>
<evidence type="ECO:0000313" key="12">
    <source>
        <dbReference type="EMBL" id="KAK4329126.1"/>
    </source>
</evidence>
<dbReference type="InterPro" id="IPR056264">
    <property type="entry name" value="R2_ABCA1-4-like"/>
</dbReference>
<keyword evidence="5" id="KW-0547">Nucleotide-binding</keyword>
<feature type="region of interest" description="Disordered" evidence="9">
    <location>
        <begin position="15"/>
        <end position="50"/>
    </location>
</feature>
<proteinExistence type="inferred from homology"/>
<evidence type="ECO:0000256" key="4">
    <source>
        <dbReference type="ARBA" id="ARBA00022692"/>
    </source>
</evidence>
<feature type="compositionally biased region" description="Low complexity" evidence="9">
    <location>
        <begin position="1004"/>
        <end position="1019"/>
    </location>
</feature>
<feature type="compositionally biased region" description="Basic and acidic residues" evidence="9">
    <location>
        <begin position="1465"/>
        <end position="1480"/>
    </location>
</feature>
<dbReference type="GO" id="GO:0016887">
    <property type="term" value="F:ATP hydrolysis activity"/>
    <property type="evidence" value="ECO:0007669"/>
    <property type="project" value="InterPro"/>
</dbReference>
<dbReference type="Pfam" id="PF00005">
    <property type="entry name" value="ABC_tran"/>
    <property type="match status" value="2"/>
</dbReference>
<feature type="transmembrane region" description="Helical" evidence="10">
    <location>
        <begin position="500"/>
        <end position="520"/>
    </location>
</feature>
<sequence>MGTISEVVRQKAKKVLGVTSGRRKEDKSKKKRAKMKWDRQMDEESKQEYKEMQSTAKKEVAKAKDRAYEKLYEKLDSREGEKDLYRLARQRDRAGRDVQHVKMIKDVDGNILTSEESVLRRFIDMSASPTSSPVAWGESNDQNSLHDTPPDTEENTASFSAQFKGLFIRNLIIKRRDKRKTVAEILVPLYWILILIILRLTIPDTVYPAMTKPHGQALLLTSPLPLNSTTLHVTPNDTQVQDIMEWVQEKAKDYLVNYDVMYYPTESDLINSYQVDKVDMTVALVFSDNPVDNKTYKLRYKPGYGFLPAATSLWSGGESCRDNLTDGLGLQMVNCPSNGYYFSGFSSLQALIDTAIISLDTEINVPPPTVLLQNFPRDSYVSSGGETLRAIVPLYMVFAWAQFIVYMMMLVVGEKEKKIKESMKMMGLRDSVYWLSWFAIYGFYVLALAIVCIILLPLAQVFKHANVFLLFLLFILYGCSSVVFSFMLTPFFNKARAAGIAANLVQVALSCLFYLQVYLGDDLDPAIFWALGLFSPCAFAFAVDKALMLDISGEGLNFDTVWNGPGLPFAGSLIMISVDLLLYFFLAFYLDNVVPSEYGTKRKPWFLFEKSFWVEKKTNLKFVSAGGVTNEAFEHNSPDVEPVSGLLKSKTAVRIRNLKKKFTPRGKDAVTAVDDFSLDIYEGQITAILGHNGAGKTTLFNILTGMTAPTQGSASVFGMDISNPNDLRSLHRVTGVCPQHDVIFHTLTPTEHLEFFAQIRGVPRERIESEVEQTLKDVDLYSKKDTVASDLSGGQKRKLSIGIALIGDPKIIFLDEPTAGVDAYSRRKLWGLLKKKKEGKVILLTTHFMDEADILADRKTIMSKGKLRCCGSSLFLKNKFGLGYHLTLVVAENTTTDSIMGELKKTIQDVQLMRYFGKEMSFLLPVTSATHFTELFSQLDKHINNTEDNIGIEGYGISMTTLEEVFLTLSEENEENNVESIDNLGKQLLKGKPRSASSPEHRAPSSSLPSSPSANSTLNGATVSEDIDTHGFAIEAVETKRDSWRIFKAMMIFRLIAAWREIAALIFLVALPIGFLIGAIALSDTQSKPVSTSTLLNLIPDIYNKDLSALLANKTTYELESIVSTFLAANMSVMQYPGYYSDLVNNSDHLTAFNVYNFPEVKSELTNVTVRFNDHHNHAIPILLNILNNAVLSALGGTGNISVATQFLPSLINNIQFDISSFFAPILIGYTFTLIPCGLTMDIVHERELKLRNILRQNGLGFNLYFSSYFIQMGSFYLFSYIAMLIVVQAFQVESLVVPAAFTALAILYLLYLPVALLFSSVTGYMFDRAETAREFYPSIATGFGFVAYTTVSLVDMLVTSNSNPALIIHIVFTIICPYYIPFGLLYYTNKIYIVCTITNTCGASGDYMTPEIIILFVVLLLDIPFYYLLLRVVDTVKMGGKWQEALWLKKPVGTSLDLSEDGLDSPRGEDDDVQQERKNVTAALSDPSSTSPVLIYNLGKTYQKGSEKNSCRKGGKEVEFVAVKSLSLEVKKGQVFGLLGPNGAGKTTTLRIMTAEENPTKGRVQICGDDVQSSMASVFETMGYCPQHDALWPNMTVAEHIRIYSEIRGVRKDQVKGLVDMYLKGLEIEEHKNKKTKNCSGGTKRKLSYILAMLGRPQVVLLDEPSTGMDPKSKRFLWNSILASFRGERSAILTTHSMEEADALCSNIGILVRGVMRCIGPVQHLKNKYGGGYSLEVKLSTMRDKTQALEMIHETFPNAVLDEEFEERLEYKIPQRDVKSLANCFAMLENAKTDGLLEEYALSQTTLEQVFLQFARQQEEQEEDEEEEEHNNRNDSNVTTPERQHTV</sequence>
<dbReference type="GO" id="GO:0005524">
    <property type="term" value="F:ATP binding"/>
    <property type="evidence" value="ECO:0007669"/>
    <property type="project" value="UniProtKB-KW"/>
</dbReference>
<evidence type="ECO:0000256" key="2">
    <source>
        <dbReference type="ARBA" id="ARBA00008869"/>
    </source>
</evidence>
<comment type="caution">
    <text evidence="12">The sequence shown here is derived from an EMBL/GenBank/DDBJ whole genome shotgun (WGS) entry which is preliminary data.</text>
</comment>
<feature type="transmembrane region" description="Helical" evidence="10">
    <location>
        <begin position="182"/>
        <end position="202"/>
    </location>
</feature>